<dbReference type="PANTHER" id="PTHR34222:SF43">
    <property type="entry name" value="RETROTRANSPOSON GAG DOMAIN-CONTAINING PROTEIN"/>
    <property type="match status" value="1"/>
</dbReference>
<gene>
    <name evidence="1" type="ORF">Dsin_002091</name>
</gene>
<accession>A0AAE0B6K5</accession>
<keyword evidence="2" id="KW-1185">Reference proteome</keyword>
<sequence length="133" mass="14995">MDNALVKGWLIGAMELDVMNLFIPLPMPKAIWDAVSQTYFEGAYRSVKEIDEEQVYIFLAGLDDIHDRIRSDTLRTEPFPNLESAFVTVQSEEQCRNSMLDHNSSFHVAMAAKNYGSSLTQNRVSSFPRSSGS</sequence>
<name>A0AAE0B6K5_9ROSI</name>
<evidence type="ECO:0000313" key="2">
    <source>
        <dbReference type="Proteomes" id="UP001281410"/>
    </source>
</evidence>
<proteinExistence type="predicted"/>
<dbReference type="AlphaFoldDB" id="A0AAE0B6K5"/>
<dbReference type="PANTHER" id="PTHR34222">
    <property type="entry name" value="GAG_PRE-INTEGRS DOMAIN-CONTAINING PROTEIN"/>
    <property type="match status" value="1"/>
</dbReference>
<evidence type="ECO:0000313" key="1">
    <source>
        <dbReference type="EMBL" id="KAK3230210.1"/>
    </source>
</evidence>
<protein>
    <submittedName>
        <fullName evidence="1">Uncharacterized protein</fullName>
    </submittedName>
</protein>
<organism evidence="1 2">
    <name type="scientific">Dipteronia sinensis</name>
    <dbReference type="NCBI Taxonomy" id="43782"/>
    <lineage>
        <taxon>Eukaryota</taxon>
        <taxon>Viridiplantae</taxon>
        <taxon>Streptophyta</taxon>
        <taxon>Embryophyta</taxon>
        <taxon>Tracheophyta</taxon>
        <taxon>Spermatophyta</taxon>
        <taxon>Magnoliopsida</taxon>
        <taxon>eudicotyledons</taxon>
        <taxon>Gunneridae</taxon>
        <taxon>Pentapetalae</taxon>
        <taxon>rosids</taxon>
        <taxon>malvids</taxon>
        <taxon>Sapindales</taxon>
        <taxon>Sapindaceae</taxon>
        <taxon>Hippocastanoideae</taxon>
        <taxon>Acereae</taxon>
        <taxon>Dipteronia</taxon>
    </lineage>
</organism>
<dbReference type="Proteomes" id="UP001281410">
    <property type="component" value="Unassembled WGS sequence"/>
</dbReference>
<reference evidence="1" key="1">
    <citation type="journal article" date="2023" name="Plant J.">
        <title>Genome sequences and population genomics provide insights into the demographic history, inbreeding, and mutation load of two 'living fossil' tree species of Dipteronia.</title>
        <authorList>
            <person name="Feng Y."/>
            <person name="Comes H.P."/>
            <person name="Chen J."/>
            <person name="Zhu S."/>
            <person name="Lu R."/>
            <person name="Zhang X."/>
            <person name="Li P."/>
            <person name="Qiu J."/>
            <person name="Olsen K.M."/>
            <person name="Qiu Y."/>
        </authorList>
    </citation>
    <scope>NUCLEOTIDE SEQUENCE</scope>
    <source>
        <strain evidence="1">NBL</strain>
    </source>
</reference>
<dbReference type="EMBL" id="JANJYJ010000001">
    <property type="protein sequence ID" value="KAK3230210.1"/>
    <property type="molecule type" value="Genomic_DNA"/>
</dbReference>
<comment type="caution">
    <text evidence="1">The sequence shown here is derived from an EMBL/GenBank/DDBJ whole genome shotgun (WGS) entry which is preliminary data.</text>
</comment>